<reference evidence="2 3" key="1">
    <citation type="journal article" date="2009" name="Appl. Environ. Microbiol.">
        <title>Three genomes from the phylum Acidobacteria provide insight into the lifestyles of these microorganisms in soils.</title>
        <authorList>
            <person name="Ward N.L."/>
            <person name="Challacombe J.F."/>
            <person name="Janssen P.H."/>
            <person name="Henrissat B."/>
            <person name="Coutinho P.M."/>
            <person name="Wu M."/>
            <person name="Xie G."/>
            <person name="Haft D.H."/>
            <person name="Sait M."/>
            <person name="Badger J."/>
            <person name="Barabote R.D."/>
            <person name="Bradley B."/>
            <person name="Brettin T.S."/>
            <person name="Brinkac L.M."/>
            <person name="Bruce D."/>
            <person name="Creasy T."/>
            <person name="Daugherty S.C."/>
            <person name="Davidsen T.M."/>
            <person name="DeBoy R.T."/>
            <person name="Detter J.C."/>
            <person name="Dodson R.J."/>
            <person name="Durkin A.S."/>
            <person name="Ganapathy A."/>
            <person name="Gwinn-Giglio M."/>
            <person name="Han C.S."/>
            <person name="Khouri H."/>
            <person name="Kiss H."/>
            <person name="Kothari S.P."/>
            <person name="Madupu R."/>
            <person name="Nelson K.E."/>
            <person name="Nelson W.C."/>
            <person name="Paulsen I."/>
            <person name="Penn K."/>
            <person name="Ren Q."/>
            <person name="Rosovitz M.J."/>
            <person name="Selengut J.D."/>
            <person name="Shrivastava S."/>
            <person name="Sullivan S.A."/>
            <person name="Tapia R."/>
            <person name="Thompson L.S."/>
            <person name="Watkins K.L."/>
            <person name="Yang Q."/>
            <person name="Yu C."/>
            <person name="Zafar N."/>
            <person name="Zhou L."/>
            <person name="Kuske C.R."/>
        </authorList>
    </citation>
    <scope>NUCLEOTIDE SEQUENCE [LARGE SCALE GENOMIC DNA]</scope>
    <source>
        <strain evidence="2 3">Ellin345</strain>
    </source>
</reference>
<name>Q1ITU0_KORVE</name>
<proteinExistence type="predicted"/>
<dbReference type="eggNOG" id="COG2304">
    <property type="taxonomic scope" value="Bacteria"/>
</dbReference>
<dbReference type="STRING" id="204669.Acid345_0705"/>
<keyword evidence="1" id="KW-0732">Signal</keyword>
<protein>
    <submittedName>
        <fullName evidence="2">Uncharacterized protein</fullName>
    </submittedName>
</protein>
<sequence>MKRIRPTLSLMLFLAALVGIAAAQADDQPVNQDDQNLPTFKSNVNVVNLFFNVKDKHGTLIPNLTKDEFQVFEDGKPQTIKYFNANTDLPLTLGILIDTSGSQRMVLPMEQDIGAAFLAEVLQKKDLAFVINFDLDADLVQDFTNSAHQLRVALNKVKINAPPCGGAPGLGGGPLPSSCRGGTVLYDAIYLAAEEKLKNEVGRKAMIVLTDGEDEGSRLKIHDAIESAQKADAIVYVLLIADRGFYGGFGYSGDHEMKKLAQETGGRMIEVGNNEKKVKEAFDQIAAEMRSQYNIGYTPTNRALDGSFRKLEIRTKEGYKIQTRAGYYAQKPKS</sequence>
<dbReference type="HOGENOM" id="CLU_049429_0_0_0"/>
<dbReference type="EnsemblBacteria" id="ABF39710">
    <property type="protein sequence ID" value="ABF39710"/>
    <property type="gene ID" value="Acid345_0705"/>
</dbReference>
<dbReference type="AlphaFoldDB" id="Q1ITU0"/>
<feature type="chain" id="PRO_5004191649" evidence="1">
    <location>
        <begin position="26"/>
        <end position="334"/>
    </location>
</feature>
<dbReference type="SUPFAM" id="SSF53300">
    <property type="entry name" value="vWA-like"/>
    <property type="match status" value="1"/>
</dbReference>
<dbReference type="OrthoDB" id="108353at2"/>
<dbReference type="InterPro" id="IPR036465">
    <property type="entry name" value="vWFA_dom_sf"/>
</dbReference>
<accession>Q1ITU0</accession>
<dbReference type="RefSeq" id="WP_011521512.1">
    <property type="nucleotide sequence ID" value="NC_008009.1"/>
</dbReference>
<evidence type="ECO:0000256" key="1">
    <source>
        <dbReference type="SAM" id="SignalP"/>
    </source>
</evidence>
<keyword evidence="3" id="KW-1185">Reference proteome</keyword>
<gene>
    <name evidence="2" type="ordered locus">Acid345_0705</name>
</gene>
<evidence type="ECO:0000313" key="3">
    <source>
        <dbReference type="Proteomes" id="UP000002432"/>
    </source>
</evidence>
<dbReference type="KEGG" id="aba:Acid345_0705"/>
<organism evidence="2 3">
    <name type="scientific">Koribacter versatilis (strain Ellin345)</name>
    <dbReference type="NCBI Taxonomy" id="204669"/>
    <lineage>
        <taxon>Bacteria</taxon>
        <taxon>Pseudomonadati</taxon>
        <taxon>Acidobacteriota</taxon>
        <taxon>Terriglobia</taxon>
        <taxon>Terriglobales</taxon>
        <taxon>Candidatus Korobacteraceae</taxon>
        <taxon>Candidatus Korobacter</taxon>
    </lineage>
</organism>
<dbReference type="CDD" id="cd00198">
    <property type="entry name" value="vWFA"/>
    <property type="match status" value="1"/>
</dbReference>
<evidence type="ECO:0000313" key="2">
    <source>
        <dbReference type="EMBL" id="ABF39710.1"/>
    </source>
</evidence>
<dbReference type="NCBIfam" id="TIGR03436">
    <property type="entry name" value="acidobact_VWFA"/>
    <property type="match status" value="1"/>
</dbReference>
<dbReference type="InterPro" id="IPR017802">
    <property type="entry name" value="VWFA-rel_acidobac-type"/>
</dbReference>
<feature type="signal peptide" evidence="1">
    <location>
        <begin position="1"/>
        <end position="25"/>
    </location>
</feature>
<dbReference type="Proteomes" id="UP000002432">
    <property type="component" value="Chromosome"/>
</dbReference>
<dbReference type="EMBL" id="CP000360">
    <property type="protein sequence ID" value="ABF39710.1"/>
    <property type="molecule type" value="Genomic_DNA"/>
</dbReference>
<dbReference type="Gene3D" id="3.40.50.410">
    <property type="entry name" value="von Willebrand factor, type A domain"/>
    <property type="match status" value="1"/>
</dbReference>